<feature type="compositionally biased region" description="Polar residues" evidence="10">
    <location>
        <begin position="322"/>
        <end position="349"/>
    </location>
</feature>
<keyword evidence="4" id="KW-0964">Secreted</keyword>
<feature type="transmembrane region" description="Helical" evidence="11">
    <location>
        <begin position="361"/>
        <end position="381"/>
    </location>
</feature>
<keyword evidence="5" id="KW-1052">Target cell membrane</keyword>
<comment type="subcellular location">
    <subcellularLocation>
        <location evidence="2">Secreted</location>
    </subcellularLocation>
    <subcellularLocation>
        <location evidence="1">Target cell membrane</location>
    </subcellularLocation>
</comment>
<gene>
    <name evidence="12" type="primary">TV42_04755</name>
    <name evidence="12" type="ORF">TNCT_141171</name>
</gene>
<keyword evidence="8" id="KW-0638">Presynaptic neurotoxin</keyword>
<organism evidence="12 13">
    <name type="scientific">Trichonephila clavata</name>
    <name type="common">Joro spider</name>
    <name type="synonym">Nephila clavata</name>
    <dbReference type="NCBI Taxonomy" id="2740835"/>
    <lineage>
        <taxon>Eukaryota</taxon>
        <taxon>Metazoa</taxon>
        <taxon>Ecdysozoa</taxon>
        <taxon>Arthropoda</taxon>
        <taxon>Chelicerata</taxon>
        <taxon>Arachnida</taxon>
        <taxon>Araneae</taxon>
        <taxon>Araneomorphae</taxon>
        <taxon>Entelegynae</taxon>
        <taxon>Araneoidea</taxon>
        <taxon>Nephilidae</taxon>
        <taxon>Trichonephila</taxon>
    </lineage>
</organism>
<dbReference type="SUPFAM" id="SSF48403">
    <property type="entry name" value="Ankyrin repeat"/>
    <property type="match status" value="1"/>
</dbReference>
<dbReference type="GO" id="GO:0044218">
    <property type="term" value="C:other organism cell membrane"/>
    <property type="evidence" value="ECO:0007669"/>
    <property type="project" value="UniProtKB-KW"/>
</dbReference>
<dbReference type="AlphaFoldDB" id="A0A8X6LN55"/>
<protein>
    <submittedName>
        <fullName evidence="12">ANK_REP_REGION domain-containing protein</fullName>
    </submittedName>
</protein>
<feature type="transmembrane region" description="Helical" evidence="11">
    <location>
        <begin position="387"/>
        <end position="409"/>
    </location>
</feature>
<keyword evidence="13" id="KW-1185">Reference proteome</keyword>
<keyword evidence="7" id="KW-0528">Neurotoxin</keyword>
<feature type="compositionally biased region" description="Polar residues" evidence="10">
    <location>
        <begin position="281"/>
        <end position="311"/>
    </location>
</feature>
<keyword evidence="9" id="KW-1053">Target membrane</keyword>
<dbReference type="GO" id="GO:0005576">
    <property type="term" value="C:extracellular region"/>
    <property type="evidence" value="ECO:0007669"/>
    <property type="project" value="UniProtKB-SubCell"/>
</dbReference>
<evidence type="ECO:0000256" key="10">
    <source>
        <dbReference type="SAM" id="MobiDB-lite"/>
    </source>
</evidence>
<evidence type="ECO:0000256" key="1">
    <source>
        <dbReference type="ARBA" id="ARBA00004175"/>
    </source>
</evidence>
<evidence type="ECO:0000256" key="9">
    <source>
        <dbReference type="ARBA" id="ARBA00023298"/>
    </source>
</evidence>
<name>A0A8X6LN55_TRICU</name>
<dbReference type="GO" id="GO:0090729">
    <property type="term" value="F:toxin activity"/>
    <property type="evidence" value="ECO:0007669"/>
    <property type="project" value="UniProtKB-KW"/>
</dbReference>
<dbReference type="Proteomes" id="UP000887116">
    <property type="component" value="Unassembled WGS sequence"/>
</dbReference>
<keyword evidence="11" id="KW-0812">Transmembrane</keyword>
<evidence type="ECO:0000256" key="8">
    <source>
        <dbReference type="ARBA" id="ARBA00023028"/>
    </source>
</evidence>
<dbReference type="GO" id="GO:0006887">
    <property type="term" value="P:exocytosis"/>
    <property type="evidence" value="ECO:0007669"/>
    <property type="project" value="UniProtKB-KW"/>
</dbReference>
<keyword evidence="6" id="KW-0800">Toxin</keyword>
<evidence type="ECO:0000256" key="7">
    <source>
        <dbReference type="ARBA" id="ARBA00022699"/>
    </source>
</evidence>
<dbReference type="Gene3D" id="1.25.40.20">
    <property type="entry name" value="Ankyrin repeat-containing domain"/>
    <property type="match status" value="1"/>
</dbReference>
<accession>A0A8X6LN55</accession>
<evidence type="ECO:0000256" key="2">
    <source>
        <dbReference type="ARBA" id="ARBA00004613"/>
    </source>
</evidence>
<keyword evidence="3" id="KW-0268">Exocytosis</keyword>
<proteinExistence type="predicted"/>
<keyword evidence="11" id="KW-0472">Membrane</keyword>
<reference evidence="12" key="1">
    <citation type="submission" date="2020-07" db="EMBL/GenBank/DDBJ databases">
        <title>Multicomponent nature underlies the extraordinary mechanical properties of spider dragline silk.</title>
        <authorList>
            <person name="Kono N."/>
            <person name="Nakamura H."/>
            <person name="Mori M."/>
            <person name="Yoshida Y."/>
            <person name="Ohtoshi R."/>
            <person name="Malay A.D."/>
            <person name="Moran D.A.P."/>
            <person name="Tomita M."/>
            <person name="Numata K."/>
            <person name="Arakawa K."/>
        </authorList>
    </citation>
    <scope>NUCLEOTIDE SEQUENCE</scope>
</reference>
<evidence type="ECO:0000256" key="6">
    <source>
        <dbReference type="ARBA" id="ARBA00022656"/>
    </source>
</evidence>
<evidence type="ECO:0000256" key="11">
    <source>
        <dbReference type="SAM" id="Phobius"/>
    </source>
</evidence>
<feature type="region of interest" description="Disordered" evidence="10">
    <location>
        <begin position="99"/>
        <end position="121"/>
    </location>
</feature>
<evidence type="ECO:0000256" key="3">
    <source>
        <dbReference type="ARBA" id="ARBA00022483"/>
    </source>
</evidence>
<sequence length="436" mass="47490">MVYSGDDIRELCLDADKGLMYDNKDNKVTSLEDLQNRLKRKAKFKEIDFQSKCEGDNSLGDLLLKRATENGYPRVKDFLIEKGFNFPQQEQVATAINEEEEAPNVEENKSDSNKVDSSNCKNPGMTAEVLYKQLIQGRETNRAIFDSFANAVRESNITGDRGVFLDVVKLFTGLDDVIHLTDTASRTILGIAAITKQADVVRILLDSGKFNEEEKFNALRSAIVQGNVQEVEAFSGYVDDKSRQAALELAMNNAQKEITQVLLNFITQETPNVEENRAKPCSSNENIGNKPTATVPSILTKKTNPIAVSNSGNGGDKPVSPVVSTNAGTPAMSSGNDKSSNLTNAQFSRPNEKETKYKENFYASLTKDVVGVVITGLFIAAAVMVPFAAGAVICGVIAALVAVCTGLHIKNSTLPGYKEMEKNKVEHVSSKTAQTL</sequence>
<dbReference type="GO" id="GO:0044231">
    <property type="term" value="C:host cell presynaptic membrane"/>
    <property type="evidence" value="ECO:0007669"/>
    <property type="project" value="UniProtKB-KW"/>
</dbReference>
<comment type="caution">
    <text evidence="12">The sequence shown here is derived from an EMBL/GenBank/DDBJ whole genome shotgun (WGS) entry which is preliminary data.</text>
</comment>
<dbReference type="InterPro" id="IPR036770">
    <property type="entry name" value="Ankyrin_rpt-contain_sf"/>
</dbReference>
<evidence type="ECO:0000256" key="4">
    <source>
        <dbReference type="ARBA" id="ARBA00022525"/>
    </source>
</evidence>
<evidence type="ECO:0000256" key="5">
    <source>
        <dbReference type="ARBA" id="ARBA00022537"/>
    </source>
</evidence>
<feature type="region of interest" description="Disordered" evidence="10">
    <location>
        <begin position="274"/>
        <end position="353"/>
    </location>
</feature>
<dbReference type="OrthoDB" id="10315800at2759"/>
<evidence type="ECO:0000313" key="13">
    <source>
        <dbReference type="Proteomes" id="UP000887116"/>
    </source>
</evidence>
<keyword evidence="11" id="KW-1133">Transmembrane helix</keyword>
<evidence type="ECO:0000313" key="12">
    <source>
        <dbReference type="EMBL" id="GFR14527.1"/>
    </source>
</evidence>
<dbReference type="EMBL" id="BMAO01007227">
    <property type="protein sequence ID" value="GFR14527.1"/>
    <property type="molecule type" value="Genomic_DNA"/>
</dbReference>